<accession>A0ACD5ACT3</accession>
<organism evidence="1 2">
    <name type="scientific">Streptomyces citrinus</name>
    <dbReference type="NCBI Taxonomy" id="3118173"/>
    <lineage>
        <taxon>Bacteria</taxon>
        <taxon>Bacillati</taxon>
        <taxon>Actinomycetota</taxon>
        <taxon>Actinomycetes</taxon>
        <taxon>Kitasatosporales</taxon>
        <taxon>Streptomycetaceae</taxon>
        <taxon>Streptomyces</taxon>
    </lineage>
</organism>
<evidence type="ECO:0000313" key="1">
    <source>
        <dbReference type="EMBL" id="WWQ64987.1"/>
    </source>
</evidence>
<sequence>MGDWFQRIVDLDATEEDAGRLGAEIKRWLIERGVVVAEEDDCVLGAETGHRPGPHVDEVIEAPVTTEWTRLWTCGLDVETGRTVFDGGQGEPQAVSCPRCATRIRLVTDNWEPIDDAWEPFGAAITQWYETGAADITCPRCATPVPLREWQWADDYFAFGCLGFEFWNWPRLTDAFVSELAERLGGHRVVHIEGKL</sequence>
<dbReference type="Proteomes" id="UP001432251">
    <property type="component" value="Chromosome"/>
</dbReference>
<reference evidence="1" key="1">
    <citation type="journal article" date="2025" name="Int. J. Syst. Evol. Microbiol.">
        <title>Streptomyces citrinus sp. nov., with yellow diffusible pigment.</title>
        <authorList>
            <person name="He Y."/>
            <person name="Yang E."/>
            <person name="Xu J."/>
            <person name="Sun Y."/>
            <person name="Sun L."/>
        </authorList>
    </citation>
    <scope>NUCLEOTIDE SEQUENCE</scope>
    <source>
        <strain evidence="1">Q6</strain>
    </source>
</reference>
<dbReference type="EMBL" id="CP146022">
    <property type="protein sequence ID" value="WWQ64987.1"/>
    <property type="molecule type" value="Genomic_DNA"/>
</dbReference>
<protein>
    <submittedName>
        <fullName evidence="1">Uncharacterized protein</fullName>
    </submittedName>
</protein>
<proteinExistence type="predicted"/>
<evidence type="ECO:0000313" key="2">
    <source>
        <dbReference type="Proteomes" id="UP001432251"/>
    </source>
</evidence>
<gene>
    <name evidence="1" type="ORF">V2W30_17645</name>
</gene>
<keyword evidence="2" id="KW-1185">Reference proteome</keyword>
<name>A0ACD5ACT3_9ACTN</name>